<evidence type="ECO:0000256" key="1">
    <source>
        <dbReference type="SAM" id="SignalP"/>
    </source>
</evidence>
<feature type="signal peptide" evidence="1">
    <location>
        <begin position="1"/>
        <end position="26"/>
    </location>
</feature>
<dbReference type="RefSeq" id="WP_192507597.1">
    <property type="nucleotide sequence ID" value="NZ_AQGV01000012.1"/>
</dbReference>
<comment type="caution">
    <text evidence="2">The sequence shown here is derived from an EMBL/GenBank/DDBJ whole genome shotgun (WGS) entry which is preliminary data.</text>
</comment>
<name>A0ABR9EDG6_9GAMM</name>
<keyword evidence="1" id="KW-0732">Signal</keyword>
<evidence type="ECO:0008006" key="4">
    <source>
        <dbReference type="Google" id="ProtNLM"/>
    </source>
</evidence>
<feature type="chain" id="PRO_5046462547" description="Secreted protein" evidence="1">
    <location>
        <begin position="27"/>
        <end position="260"/>
    </location>
</feature>
<proteinExistence type="predicted"/>
<reference evidence="2 3" key="1">
    <citation type="submission" date="2015-03" db="EMBL/GenBank/DDBJ databases">
        <title>Genome sequence of Pseudoalteromonas aurantia.</title>
        <authorList>
            <person name="Xie B.-B."/>
            <person name="Rong J.-C."/>
            <person name="Qin Q.-L."/>
            <person name="Zhang Y.-Z."/>
        </authorList>
    </citation>
    <scope>NUCLEOTIDE SEQUENCE [LARGE SCALE GENOMIC DNA]</scope>
    <source>
        <strain evidence="2 3">208</strain>
    </source>
</reference>
<evidence type="ECO:0000313" key="3">
    <source>
        <dbReference type="Proteomes" id="UP000615755"/>
    </source>
</evidence>
<dbReference type="Proteomes" id="UP000615755">
    <property type="component" value="Unassembled WGS sequence"/>
</dbReference>
<sequence>MSQKLNTATAVLTTALTLLYSGSAVASDNKITNIKVDGDTVYFSTSHAKSHTLPNCVASANNQQWTLSLKSAAGKASYTLLVAAMTDNRSISVTSANDCANSTGYERAQSVEVGDTIANTTRGSSGQLSLYKWDGVTKVGTIFEIDRSSNPRRYWVLANEDDASLIDIKPHENLRSGEAFFTEPDCRGEVYTQGANSSPGYFGGRLLEIVGEYTFITTSSVLGTSGVCKNRANRNGYLKAKIATNPHPICGFGPCKIKSR</sequence>
<protein>
    <recommendedName>
        <fullName evidence="4">Secreted protein</fullName>
    </recommendedName>
</protein>
<keyword evidence="3" id="KW-1185">Reference proteome</keyword>
<dbReference type="EMBL" id="AQGV01000012">
    <property type="protein sequence ID" value="MBE0368300.1"/>
    <property type="molecule type" value="Genomic_DNA"/>
</dbReference>
<gene>
    <name evidence="2" type="ORF">PAUR_a1871</name>
</gene>
<accession>A0ABR9EDG6</accession>
<organism evidence="2 3">
    <name type="scientific">Pseudoalteromonas aurantia 208</name>
    <dbReference type="NCBI Taxonomy" id="1314867"/>
    <lineage>
        <taxon>Bacteria</taxon>
        <taxon>Pseudomonadati</taxon>
        <taxon>Pseudomonadota</taxon>
        <taxon>Gammaproteobacteria</taxon>
        <taxon>Alteromonadales</taxon>
        <taxon>Pseudoalteromonadaceae</taxon>
        <taxon>Pseudoalteromonas</taxon>
    </lineage>
</organism>
<evidence type="ECO:0000313" key="2">
    <source>
        <dbReference type="EMBL" id="MBE0368300.1"/>
    </source>
</evidence>